<gene>
    <name evidence="2" type="ORF">TorRG33x02_003970</name>
</gene>
<proteinExistence type="predicted"/>
<accession>A0A2P5G211</accession>
<evidence type="ECO:0000256" key="1">
    <source>
        <dbReference type="SAM" id="MobiDB-lite"/>
    </source>
</evidence>
<dbReference type="EMBL" id="JXTC01000001">
    <property type="protein sequence ID" value="POO04093.1"/>
    <property type="molecule type" value="Genomic_DNA"/>
</dbReference>
<comment type="caution">
    <text evidence="2">The sequence shown here is derived from an EMBL/GenBank/DDBJ whole genome shotgun (WGS) entry which is preliminary data.</text>
</comment>
<feature type="compositionally biased region" description="Polar residues" evidence="1">
    <location>
        <begin position="25"/>
        <end position="42"/>
    </location>
</feature>
<dbReference type="AlphaFoldDB" id="A0A2P5G211"/>
<dbReference type="PANTHER" id="PTHR37252">
    <property type="entry name" value="POLYADENYLATE-BINDING PROTEIN-INTERACTING PROTEIN 6"/>
    <property type="match status" value="1"/>
</dbReference>
<evidence type="ECO:0000313" key="2">
    <source>
        <dbReference type="EMBL" id="POO04093.1"/>
    </source>
</evidence>
<protein>
    <submittedName>
        <fullName evidence="2">Ataxin-2, C-terminal</fullName>
    </submittedName>
</protein>
<name>A0A2P5G211_TREOI</name>
<evidence type="ECO:0000313" key="3">
    <source>
        <dbReference type="Proteomes" id="UP000237000"/>
    </source>
</evidence>
<dbReference type="InParanoid" id="A0A2P5G211"/>
<reference evidence="3" key="1">
    <citation type="submission" date="2016-06" db="EMBL/GenBank/DDBJ databases">
        <title>Parallel loss of symbiosis genes in relatives of nitrogen-fixing non-legume Parasponia.</title>
        <authorList>
            <person name="Van Velzen R."/>
            <person name="Holmer R."/>
            <person name="Bu F."/>
            <person name="Rutten L."/>
            <person name="Van Zeijl A."/>
            <person name="Liu W."/>
            <person name="Santuari L."/>
            <person name="Cao Q."/>
            <person name="Sharma T."/>
            <person name="Shen D."/>
            <person name="Roswanjaya Y."/>
            <person name="Wardhani T."/>
            <person name="Kalhor M.S."/>
            <person name="Jansen J."/>
            <person name="Van den Hoogen J."/>
            <person name="Gungor B."/>
            <person name="Hartog M."/>
            <person name="Hontelez J."/>
            <person name="Verver J."/>
            <person name="Yang W.-C."/>
            <person name="Schijlen E."/>
            <person name="Repin R."/>
            <person name="Schilthuizen M."/>
            <person name="Schranz E."/>
            <person name="Heidstra R."/>
            <person name="Miyata K."/>
            <person name="Fedorova E."/>
            <person name="Kohlen W."/>
            <person name="Bisseling T."/>
            <person name="Smit S."/>
            <person name="Geurts R."/>
        </authorList>
    </citation>
    <scope>NUCLEOTIDE SEQUENCE [LARGE SCALE GENOMIC DNA]</scope>
    <source>
        <strain evidence="3">cv. RG33-2</strain>
    </source>
</reference>
<feature type="region of interest" description="Disordered" evidence="1">
    <location>
        <begin position="1"/>
        <end position="58"/>
    </location>
</feature>
<dbReference type="PANTHER" id="PTHR37252:SF3">
    <property type="entry name" value="POLYADENYLATE-BINDING PROTEIN-INTERACTING PROTEIN 6"/>
    <property type="match status" value="1"/>
</dbReference>
<dbReference type="Proteomes" id="UP000237000">
    <property type="component" value="Unassembled WGS sequence"/>
</dbReference>
<dbReference type="InterPro" id="IPR038981">
    <property type="entry name" value="CID5/CID6"/>
</dbReference>
<organism evidence="2 3">
    <name type="scientific">Trema orientale</name>
    <name type="common">Charcoal tree</name>
    <name type="synonym">Celtis orientalis</name>
    <dbReference type="NCBI Taxonomy" id="63057"/>
    <lineage>
        <taxon>Eukaryota</taxon>
        <taxon>Viridiplantae</taxon>
        <taxon>Streptophyta</taxon>
        <taxon>Embryophyta</taxon>
        <taxon>Tracheophyta</taxon>
        <taxon>Spermatophyta</taxon>
        <taxon>Magnoliopsida</taxon>
        <taxon>eudicotyledons</taxon>
        <taxon>Gunneridae</taxon>
        <taxon>Pentapetalae</taxon>
        <taxon>rosids</taxon>
        <taxon>fabids</taxon>
        <taxon>Rosales</taxon>
        <taxon>Cannabaceae</taxon>
        <taxon>Trema</taxon>
    </lineage>
</organism>
<sequence length="179" mass="19829">MESRVSSLNPDAPPFIPPSKRGTNDRTCTQKWGTDTNRNTQAFPECLDGEEKSRRSRKGLAVKEQSAIVSYDTPSDYVYSAEYRFDMDFTYLKMMYPDTSDESLFDVYSVNQGDLEATLDLLSELLEPKPVSFSPSLPDTLDISHVPESASSSALLAPRKLKNVVANPAEASDGPSDFD</sequence>
<keyword evidence="3" id="KW-1185">Reference proteome</keyword>
<dbReference type="OrthoDB" id="769720at2759"/>